<accession>A0AAW1USS5</accession>
<keyword evidence="2" id="KW-1185">Reference proteome</keyword>
<dbReference type="Proteomes" id="UP001431783">
    <property type="component" value="Unassembled WGS sequence"/>
</dbReference>
<evidence type="ECO:0000313" key="1">
    <source>
        <dbReference type="EMBL" id="KAK9884100.1"/>
    </source>
</evidence>
<organism evidence="1 2">
    <name type="scientific">Henosepilachna vigintioctopunctata</name>
    <dbReference type="NCBI Taxonomy" id="420089"/>
    <lineage>
        <taxon>Eukaryota</taxon>
        <taxon>Metazoa</taxon>
        <taxon>Ecdysozoa</taxon>
        <taxon>Arthropoda</taxon>
        <taxon>Hexapoda</taxon>
        <taxon>Insecta</taxon>
        <taxon>Pterygota</taxon>
        <taxon>Neoptera</taxon>
        <taxon>Endopterygota</taxon>
        <taxon>Coleoptera</taxon>
        <taxon>Polyphaga</taxon>
        <taxon>Cucujiformia</taxon>
        <taxon>Coccinelloidea</taxon>
        <taxon>Coccinellidae</taxon>
        <taxon>Epilachninae</taxon>
        <taxon>Epilachnini</taxon>
        <taxon>Henosepilachna</taxon>
    </lineage>
</organism>
<evidence type="ECO:0000313" key="2">
    <source>
        <dbReference type="Proteomes" id="UP001431783"/>
    </source>
</evidence>
<proteinExistence type="predicted"/>
<dbReference type="AlphaFoldDB" id="A0AAW1USS5"/>
<name>A0AAW1USS5_9CUCU</name>
<protein>
    <submittedName>
        <fullName evidence="1">Uncharacterized protein</fullName>
    </submittedName>
</protein>
<sequence>MKWCEGNQIKLNMDKTEAMFYQTNRSSKIFPDTLLMKDGEITVCSSAKFLGIYIDQNMRWDTHCTSLSKRLHSVIYTLNVLRDKLAEPVLKLIYSSNFVSQITYGIIFWGNSGFSNKIFVDQKWAIRTIFHLKRRTSCRGIFRKHGYMTLIGLYIYKCLMFVQQNRKLFMNYEIHSNTRKMDYYFLPKCRLALTQNQVEFMCLKLYNRLPRGFCTSSEDKHFKNRLRKFIIECEPYTVDEFYEYCSSVV</sequence>
<gene>
    <name evidence="1" type="ORF">WA026_005040</name>
</gene>
<reference evidence="1 2" key="1">
    <citation type="submission" date="2023-03" db="EMBL/GenBank/DDBJ databases">
        <title>Genome insight into feeding habits of ladybird beetles.</title>
        <authorList>
            <person name="Li H.-S."/>
            <person name="Huang Y.-H."/>
            <person name="Pang H."/>
        </authorList>
    </citation>
    <scope>NUCLEOTIDE SEQUENCE [LARGE SCALE GENOMIC DNA]</scope>
    <source>
        <strain evidence="1">SYSU_2023b</strain>
        <tissue evidence="1">Whole body</tissue>
    </source>
</reference>
<dbReference type="EMBL" id="JARQZJ010000092">
    <property type="protein sequence ID" value="KAK9884100.1"/>
    <property type="molecule type" value="Genomic_DNA"/>
</dbReference>
<comment type="caution">
    <text evidence="1">The sequence shown here is derived from an EMBL/GenBank/DDBJ whole genome shotgun (WGS) entry which is preliminary data.</text>
</comment>